<feature type="domain" description="Xylanolytic transcriptional activator regulatory" evidence="4">
    <location>
        <begin position="387"/>
        <end position="460"/>
    </location>
</feature>
<dbReference type="HOGENOM" id="CLU_011553_0_0_1"/>
<feature type="region of interest" description="Disordered" evidence="3">
    <location>
        <begin position="1"/>
        <end position="63"/>
    </location>
</feature>
<dbReference type="InterPro" id="IPR050613">
    <property type="entry name" value="Sec_Metabolite_Reg"/>
</dbReference>
<evidence type="ECO:0000259" key="4">
    <source>
        <dbReference type="SMART" id="SM00906"/>
    </source>
</evidence>
<dbReference type="GO" id="GO:0005634">
    <property type="term" value="C:nucleus"/>
    <property type="evidence" value="ECO:0007669"/>
    <property type="project" value="UniProtKB-SubCell"/>
</dbReference>
<feature type="compositionally biased region" description="Low complexity" evidence="3">
    <location>
        <begin position="14"/>
        <end position="25"/>
    </location>
</feature>
<evidence type="ECO:0000256" key="1">
    <source>
        <dbReference type="ARBA" id="ARBA00004123"/>
    </source>
</evidence>
<dbReference type="CDD" id="cd12148">
    <property type="entry name" value="fungal_TF_MHR"/>
    <property type="match status" value="1"/>
</dbReference>
<keyword evidence="6" id="KW-1185">Reference proteome</keyword>
<dbReference type="AlphaFoldDB" id="A0A060SPI3"/>
<feature type="compositionally biased region" description="Polar residues" evidence="3">
    <location>
        <begin position="1"/>
        <end position="12"/>
    </location>
</feature>
<feature type="compositionally biased region" description="Polar residues" evidence="3">
    <location>
        <begin position="757"/>
        <end position="773"/>
    </location>
</feature>
<name>A0A060SPI3_PYCCI</name>
<evidence type="ECO:0000256" key="2">
    <source>
        <dbReference type="ARBA" id="ARBA00023242"/>
    </source>
</evidence>
<dbReference type="STRING" id="5643.A0A060SPI3"/>
<dbReference type="GO" id="GO:0008270">
    <property type="term" value="F:zinc ion binding"/>
    <property type="evidence" value="ECO:0007669"/>
    <property type="project" value="InterPro"/>
</dbReference>
<sequence length="1017" mass="111137">MSAAQSGNTNGHLPTASPTASAASAPRHKQARVRSPGNGTTNEANDASSADVRPPPKRARKAINCEPCRNSKLKCDSLADFISSLSSAFQKSAVLLLCAQRRAPLDPALEFARIRQSLSLIESHVYQHNPPSRQSAHGYTSEALRRSSYIPSQGPYDRHTPDTDGGASVQGKREDAEVTSTPGMLGRQASGGLYAGPTSAVSHLISVSDRDDSDNNDRPSSPSSPPLTNCTSVDGGEHSVNVTSGSTGVWDHDLIAALPPVPIIDGLVQYYFEYCNWIYRHVNEAWLLAAWDRYKSGKHGDRIALATICILIALAARYLPPRHTLLQGVNETPEDLGSKCYGVMRDALQRFRDDAASPGRSYSLELVELLLVRCHYLTFAKEDPEETWSVRGELVTIGTAMGLHRDPGSTRFEKSVAERRRWAWWHIILLERWQAFMFGRPIAIASHHFNTQLPSYCDPAVDKSGRLYLPNLALFRLAYILGDIMDDAVSFRTVQYSAVQERDRQLTDWYDSLPAELDLDEFRIARSLASPITAVRRIGVQSVIIRTAYHHIRFTLHRPYAAKVPESLDVAVSAAAQLITLVGQTRPDFLSNSALAVPGHMNWGPFHVFSAAMFFSFQLITKPDQPAASLFRENIRKAMASLEQSRWMPVADKALTILQALAPLYSDELLELAREERERRKAQVLSLVRTLAFPYQDAPYSRSADSPGYNRYSGSSSSAAVALSSQGARPGSHHNHAEPVSMHHTAMQAHGAPATQAPVSATRWTSQSQPELSSHQHYPQQHLQQHHHQQQQQEQNAAYAQNHRGSTASMPASQSQPHHAQPYSPTTPSGLTVTASHSFPTARYAPTGGQQQSEAMHPPRHHFVHQQPQVVHDASQGQRHGLGHGMAPSHDLAYVHPADESSMVGRVDRVRALGVELVRGRDAAPGQFREHDGAGPDALKAWGGGRCGAFGTLACPASFFGSSKIRLRALGAMAAAAAAAAALSSHTDPLSRLCSVESVSHGVSPSYVYLPRPPARV</sequence>
<feature type="compositionally biased region" description="Polar residues" evidence="3">
    <location>
        <begin position="37"/>
        <end position="48"/>
    </location>
</feature>
<dbReference type="GO" id="GO:0006351">
    <property type="term" value="P:DNA-templated transcription"/>
    <property type="evidence" value="ECO:0007669"/>
    <property type="project" value="InterPro"/>
</dbReference>
<feature type="region of interest" description="Disordered" evidence="3">
    <location>
        <begin position="700"/>
        <end position="834"/>
    </location>
</feature>
<evidence type="ECO:0000313" key="6">
    <source>
        <dbReference type="Proteomes" id="UP000029665"/>
    </source>
</evidence>
<dbReference type="GO" id="GO:0003677">
    <property type="term" value="F:DNA binding"/>
    <property type="evidence" value="ECO:0007669"/>
    <property type="project" value="InterPro"/>
</dbReference>
<dbReference type="InterPro" id="IPR007219">
    <property type="entry name" value="XnlR_reg_dom"/>
</dbReference>
<feature type="region of interest" description="Disordered" evidence="3">
    <location>
        <begin position="867"/>
        <end position="891"/>
    </location>
</feature>
<dbReference type="SMART" id="SM00906">
    <property type="entry name" value="Fungal_trans"/>
    <property type="match status" value="1"/>
</dbReference>
<proteinExistence type="predicted"/>
<dbReference type="OrthoDB" id="762982at2759"/>
<dbReference type="EMBL" id="CCBP010000125">
    <property type="protein sequence ID" value="CDO74144.1"/>
    <property type="molecule type" value="Genomic_DNA"/>
</dbReference>
<dbReference type="Pfam" id="PF04082">
    <property type="entry name" value="Fungal_trans"/>
    <property type="match status" value="1"/>
</dbReference>
<dbReference type="Proteomes" id="UP000029665">
    <property type="component" value="Unassembled WGS sequence"/>
</dbReference>
<comment type="caution">
    <text evidence="5">The sequence shown here is derived from an EMBL/GenBank/DDBJ whole genome shotgun (WGS) entry which is preliminary data.</text>
</comment>
<dbReference type="PANTHER" id="PTHR31001:SF90">
    <property type="entry name" value="CENTROMERE DNA-BINDING PROTEIN COMPLEX CBF3 SUBUNIT B"/>
    <property type="match status" value="1"/>
</dbReference>
<feature type="region of interest" description="Disordered" evidence="3">
    <location>
        <begin position="149"/>
        <end position="193"/>
    </location>
</feature>
<evidence type="ECO:0000256" key="3">
    <source>
        <dbReference type="SAM" id="MobiDB-lite"/>
    </source>
</evidence>
<feature type="compositionally biased region" description="Basic and acidic residues" evidence="3">
    <location>
        <begin position="208"/>
        <end position="217"/>
    </location>
</feature>
<protein>
    <recommendedName>
        <fullName evidence="4">Xylanolytic transcriptional activator regulatory domain-containing protein</fullName>
    </recommendedName>
</protein>
<organism evidence="5 6">
    <name type="scientific">Pycnoporus cinnabarinus</name>
    <name type="common">Cinnabar-red polypore</name>
    <name type="synonym">Trametes cinnabarina</name>
    <dbReference type="NCBI Taxonomy" id="5643"/>
    <lineage>
        <taxon>Eukaryota</taxon>
        <taxon>Fungi</taxon>
        <taxon>Dikarya</taxon>
        <taxon>Basidiomycota</taxon>
        <taxon>Agaricomycotina</taxon>
        <taxon>Agaricomycetes</taxon>
        <taxon>Polyporales</taxon>
        <taxon>Polyporaceae</taxon>
        <taxon>Trametes</taxon>
    </lineage>
</organism>
<accession>A0A060SPI3</accession>
<keyword evidence="2" id="KW-0539">Nucleus</keyword>
<feature type="region of interest" description="Disordered" evidence="3">
    <location>
        <begin position="208"/>
        <end position="238"/>
    </location>
</feature>
<feature type="compositionally biased region" description="Low complexity" evidence="3">
    <location>
        <begin position="713"/>
        <end position="728"/>
    </location>
</feature>
<feature type="compositionally biased region" description="Polar residues" evidence="3">
    <location>
        <begin position="796"/>
        <end position="834"/>
    </location>
</feature>
<evidence type="ECO:0000313" key="5">
    <source>
        <dbReference type="EMBL" id="CDO74144.1"/>
    </source>
</evidence>
<dbReference type="PANTHER" id="PTHR31001">
    <property type="entry name" value="UNCHARACTERIZED TRANSCRIPTIONAL REGULATORY PROTEIN"/>
    <property type="match status" value="1"/>
</dbReference>
<reference evidence="5" key="1">
    <citation type="submission" date="2014-01" db="EMBL/GenBank/DDBJ databases">
        <title>The genome of the white-rot fungus Pycnoporus cinnabarinus: a basidiomycete model with a versatile arsenal for lignocellulosic biomass breakdown.</title>
        <authorList>
            <person name="Levasseur A."/>
            <person name="Lomascolo A."/>
            <person name="Ruiz-Duenas F.J."/>
            <person name="Uzan E."/>
            <person name="Piumi F."/>
            <person name="Kues U."/>
            <person name="Ram A.F.J."/>
            <person name="Murat C."/>
            <person name="Haon M."/>
            <person name="Benoit I."/>
            <person name="Arfi Y."/>
            <person name="Chevret D."/>
            <person name="Drula E."/>
            <person name="Kwon M.J."/>
            <person name="Gouret P."/>
            <person name="Lesage-Meessen L."/>
            <person name="Lombard V."/>
            <person name="Mariette J."/>
            <person name="Noirot C."/>
            <person name="Park J."/>
            <person name="Patyshakuliyeva A."/>
            <person name="Wieneger R.A.B."/>
            <person name="Wosten H.A.B."/>
            <person name="Martin F."/>
            <person name="Coutinho P.M."/>
            <person name="de Vries R."/>
            <person name="Martinez A.T."/>
            <person name="Klopp C."/>
            <person name="Pontarotti P."/>
            <person name="Henrissat B."/>
            <person name="Record E."/>
        </authorList>
    </citation>
    <scope>NUCLEOTIDE SEQUENCE [LARGE SCALE GENOMIC DNA]</scope>
    <source>
        <strain evidence="5">BRFM137</strain>
    </source>
</reference>
<comment type="subcellular location">
    <subcellularLocation>
        <location evidence="1">Nucleus</location>
    </subcellularLocation>
</comment>
<gene>
    <name evidence="5" type="ORF">BN946_scf185043.g194</name>
</gene>